<dbReference type="InterPro" id="IPR011933">
    <property type="entry name" value="Double_TM_dom"/>
</dbReference>
<comment type="caution">
    <text evidence="3">The sequence shown here is derived from an EMBL/GenBank/DDBJ whole genome shotgun (WGS) entry which is preliminary data.</text>
</comment>
<keyword evidence="1" id="KW-1133">Transmembrane helix</keyword>
<dbReference type="PANTHER" id="PTHR37464">
    <property type="entry name" value="BLL2463 PROTEIN"/>
    <property type="match status" value="1"/>
</dbReference>
<dbReference type="AlphaFoldDB" id="A0A7J5TWU3"/>
<organism evidence="3 4">
    <name type="scientific">Rudanella paleaurantiibacter</name>
    <dbReference type="NCBI Taxonomy" id="2614655"/>
    <lineage>
        <taxon>Bacteria</taxon>
        <taxon>Pseudomonadati</taxon>
        <taxon>Bacteroidota</taxon>
        <taxon>Cytophagia</taxon>
        <taxon>Cytophagales</taxon>
        <taxon>Cytophagaceae</taxon>
        <taxon>Rudanella</taxon>
    </lineage>
</organism>
<gene>
    <name evidence="3" type="ORF">F5984_15740</name>
</gene>
<dbReference type="InterPro" id="IPR024163">
    <property type="entry name" value="Aerotolerance_reg_N"/>
</dbReference>
<evidence type="ECO:0000259" key="2">
    <source>
        <dbReference type="Pfam" id="PF07584"/>
    </source>
</evidence>
<dbReference type="PANTHER" id="PTHR37464:SF1">
    <property type="entry name" value="BLL2463 PROTEIN"/>
    <property type="match status" value="1"/>
</dbReference>
<protein>
    <recommendedName>
        <fullName evidence="2">Aerotolerance regulator N-terminal domain-containing protein</fullName>
    </recommendedName>
</protein>
<feature type="domain" description="Aerotolerance regulator N-terminal" evidence="2">
    <location>
        <begin position="1"/>
        <end position="76"/>
    </location>
</feature>
<accession>A0A7J5TWU3</accession>
<dbReference type="EMBL" id="WELI01000006">
    <property type="protein sequence ID" value="KAB7729100.1"/>
    <property type="molecule type" value="Genomic_DNA"/>
</dbReference>
<evidence type="ECO:0000256" key="1">
    <source>
        <dbReference type="SAM" id="Phobius"/>
    </source>
</evidence>
<feature type="transmembrane region" description="Helical" evidence="1">
    <location>
        <begin position="6"/>
        <end position="24"/>
    </location>
</feature>
<dbReference type="Proteomes" id="UP000488299">
    <property type="component" value="Unassembled WGS sequence"/>
</dbReference>
<evidence type="ECO:0000313" key="3">
    <source>
        <dbReference type="EMBL" id="KAB7729100.1"/>
    </source>
</evidence>
<reference evidence="3 4" key="1">
    <citation type="submission" date="2019-10" db="EMBL/GenBank/DDBJ databases">
        <title>Rudanella paleaurantiibacter sp. nov., isolated from sludge.</title>
        <authorList>
            <person name="Xu S.Q."/>
        </authorList>
    </citation>
    <scope>NUCLEOTIDE SEQUENCE [LARGE SCALE GENOMIC DNA]</scope>
    <source>
        <strain evidence="3 4">HX-22-17</strain>
    </source>
</reference>
<keyword evidence="1" id="KW-0812">Transmembrane</keyword>
<sequence length="358" mass="39825">MTFIQPAFLWGLLAVAVPILIHFWHQKKGQPMAWAAMEWLREATEQPQRGLKFENALLLALRCLLIALLSVWLAEPVWPGKTNPTDGATVHLAVADSLVMRTFRFELQQARQRNETVVTLPSPTNPVRLQTLIDSVHKPDVALHLYALNEATLADVPVLSTPARFSLHTALLPTPTPATQTRPFARIDKPLNVQLDYRNPTERQTVTAALRALETVFGLRLNLSNPAGNSPAPDWILTDRIPQNPADKTLYTVSGQVSGPNKPNVRVVADTLTPQTATWVANGQLPEWLGEQLLRFYGPRLPAPPLTQSEMAQLFVSQPPPKTDAKTRFGHSVEQMGVLLAFLLVMGLERWIALRKNT</sequence>
<proteinExistence type="predicted"/>
<dbReference type="RefSeq" id="WP_152125211.1">
    <property type="nucleotide sequence ID" value="NZ_WELI01000006.1"/>
</dbReference>
<keyword evidence="4" id="KW-1185">Reference proteome</keyword>
<evidence type="ECO:0000313" key="4">
    <source>
        <dbReference type="Proteomes" id="UP000488299"/>
    </source>
</evidence>
<name>A0A7J5TWU3_9BACT</name>
<dbReference type="NCBIfam" id="TIGR02226">
    <property type="entry name" value="two_anch"/>
    <property type="match status" value="1"/>
</dbReference>
<dbReference type="Pfam" id="PF07584">
    <property type="entry name" value="BatA"/>
    <property type="match status" value="1"/>
</dbReference>
<keyword evidence="1" id="KW-0472">Membrane</keyword>